<evidence type="ECO:0000313" key="2">
    <source>
        <dbReference type="EMBL" id="MFD2823324.1"/>
    </source>
</evidence>
<comment type="caution">
    <text evidence="2">The sequence shown here is derived from an EMBL/GenBank/DDBJ whole genome shotgun (WGS) entry which is preliminary data.</text>
</comment>
<dbReference type="Pfam" id="PF00535">
    <property type="entry name" value="Glycos_transf_2"/>
    <property type="match status" value="1"/>
</dbReference>
<keyword evidence="3" id="KW-1185">Reference proteome</keyword>
<sequence length="309" mass="35800">MNKIKQPLVSVCMITYGHEKYILKAINGVLNQITNFPFELIIANDCSPDNTDQIIKNCIKTLPNGYLITYYNHDKNKGMMSNFGFALNSCTGKYIALCEGDDYWSDAMKLQKQVDFLENNKDFSLVGFNAKFNRNDKEIDQLVRTVPNEFVDFTTSDLIKKNPFVSSMVMIRNIGFNNIMSILDNFIVGDKALFTLLSFSGKCRIYSEPVGFYRKHENSVTSKNRIEYVPFRDDLINRINHAKFWNDYSGNKFNEEVKEVVEYRSKVLTTMALRNSDFKTAIHYSQFVNLKTIKKTRTKIIIMLLKLFS</sequence>
<organism evidence="2 3">
    <name type="scientific">Lacinutrix iliipiscaria</name>
    <dbReference type="NCBI Taxonomy" id="1230532"/>
    <lineage>
        <taxon>Bacteria</taxon>
        <taxon>Pseudomonadati</taxon>
        <taxon>Bacteroidota</taxon>
        <taxon>Flavobacteriia</taxon>
        <taxon>Flavobacteriales</taxon>
        <taxon>Flavobacteriaceae</taxon>
        <taxon>Lacinutrix</taxon>
    </lineage>
</organism>
<proteinExistence type="predicted"/>
<dbReference type="SUPFAM" id="SSF53448">
    <property type="entry name" value="Nucleotide-diphospho-sugar transferases"/>
    <property type="match status" value="1"/>
</dbReference>
<evidence type="ECO:0000259" key="1">
    <source>
        <dbReference type="Pfam" id="PF00535"/>
    </source>
</evidence>
<keyword evidence="2" id="KW-0328">Glycosyltransferase</keyword>
<name>A0ABW5WM42_9FLAO</name>
<keyword evidence="2" id="KW-0808">Transferase</keyword>
<reference evidence="3" key="1">
    <citation type="journal article" date="2019" name="Int. J. Syst. Evol. Microbiol.">
        <title>The Global Catalogue of Microorganisms (GCM) 10K type strain sequencing project: providing services to taxonomists for standard genome sequencing and annotation.</title>
        <authorList>
            <consortium name="The Broad Institute Genomics Platform"/>
            <consortium name="The Broad Institute Genome Sequencing Center for Infectious Disease"/>
            <person name="Wu L."/>
            <person name="Ma J."/>
        </authorList>
    </citation>
    <scope>NUCLEOTIDE SEQUENCE [LARGE SCALE GENOMIC DNA]</scope>
    <source>
        <strain evidence="3">KCTC 32141</strain>
    </source>
</reference>
<dbReference type="Proteomes" id="UP001597533">
    <property type="component" value="Unassembled WGS sequence"/>
</dbReference>
<dbReference type="InterPro" id="IPR001173">
    <property type="entry name" value="Glyco_trans_2-like"/>
</dbReference>
<protein>
    <submittedName>
        <fullName evidence="2">Glycosyltransferase</fullName>
        <ecNumber evidence="2">2.4.-.-</ecNumber>
    </submittedName>
</protein>
<dbReference type="RefSeq" id="WP_183487004.1">
    <property type="nucleotide sequence ID" value="NZ_JBHUOV010000001.1"/>
</dbReference>
<dbReference type="GO" id="GO:0016757">
    <property type="term" value="F:glycosyltransferase activity"/>
    <property type="evidence" value="ECO:0007669"/>
    <property type="project" value="UniProtKB-KW"/>
</dbReference>
<dbReference type="EMBL" id="JBHUOV010000001">
    <property type="protein sequence ID" value="MFD2823324.1"/>
    <property type="molecule type" value="Genomic_DNA"/>
</dbReference>
<feature type="domain" description="Glycosyltransferase 2-like" evidence="1">
    <location>
        <begin position="10"/>
        <end position="137"/>
    </location>
</feature>
<gene>
    <name evidence="2" type="ORF">ACFS5M_06560</name>
</gene>
<accession>A0ABW5WM42</accession>
<dbReference type="PANTHER" id="PTHR22916">
    <property type="entry name" value="GLYCOSYLTRANSFERASE"/>
    <property type="match status" value="1"/>
</dbReference>
<dbReference type="EC" id="2.4.-.-" evidence="2"/>
<evidence type="ECO:0000313" key="3">
    <source>
        <dbReference type="Proteomes" id="UP001597533"/>
    </source>
</evidence>
<dbReference type="InterPro" id="IPR029044">
    <property type="entry name" value="Nucleotide-diphossugar_trans"/>
</dbReference>
<dbReference type="Gene3D" id="3.90.550.10">
    <property type="entry name" value="Spore Coat Polysaccharide Biosynthesis Protein SpsA, Chain A"/>
    <property type="match status" value="1"/>
</dbReference>